<dbReference type="GO" id="GO:0016887">
    <property type="term" value="F:ATP hydrolysis activity"/>
    <property type="evidence" value="ECO:0007669"/>
    <property type="project" value="InterPro"/>
</dbReference>
<dbReference type="InterPro" id="IPR003959">
    <property type="entry name" value="ATPase_AAA_core"/>
</dbReference>
<dbReference type="RefSeq" id="WP_004278146.1">
    <property type="nucleotide sequence ID" value="NZ_GL622228.1"/>
</dbReference>
<dbReference type="PANTHER" id="PTHR43581:SF2">
    <property type="entry name" value="EXCINUCLEASE ATPASE SUBUNIT"/>
    <property type="match status" value="1"/>
</dbReference>
<evidence type="ECO:0000313" key="3">
    <source>
        <dbReference type="Proteomes" id="UP000005813"/>
    </source>
</evidence>
<dbReference type="AlphaFoldDB" id="A0A828QXA3"/>
<gene>
    <name evidence="2" type="ORF">HMPREF9400_1616</name>
</gene>
<comment type="caution">
    <text evidence="2">The sequence shown here is derived from an EMBL/GenBank/DDBJ whole genome shotgun (WGS) entry which is preliminary data.</text>
</comment>
<accession>A0A828QXA3</accession>
<evidence type="ECO:0000259" key="1">
    <source>
        <dbReference type="Pfam" id="PF13304"/>
    </source>
</evidence>
<dbReference type="Gene3D" id="3.40.50.300">
    <property type="entry name" value="P-loop containing nucleotide triphosphate hydrolases"/>
    <property type="match status" value="1"/>
</dbReference>
<evidence type="ECO:0000313" key="2">
    <source>
        <dbReference type="EMBL" id="EFU71135.1"/>
    </source>
</evidence>
<dbReference type="PANTHER" id="PTHR43581">
    <property type="entry name" value="ATP/GTP PHOSPHATASE"/>
    <property type="match status" value="1"/>
</dbReference>
<proteinExistence type="predicted"/>
<feature type="domain" description="ATPase AAA-type core" evidence="1">
    <location>
        <begin position="272"/>
        <end position="316"/>
    </location>
</feature>
<dbReference type="InterPro" id="IPR027417">
    <property type="entry name" value="P-loop_NTPase"/>
</dbReference>
<dbReference type="Proteomes" id="UP000005813">
    <property type="component" value="Unassembled WGS sequence"/>
</dbReference>
<reference evidence="2 3" key="1">
    <citation type="submission" date="2010-12" db="EMBL/GenBank/DDBJ databases">
        <authorList>
            <person name="Muzny D."/>
            <person name="Qin X."/>
            <person name="Buhay C."/>
            <person name="Dugan-Rocha S."/>
            <person name="Ding Y."/>
            <person name="Chen G."/>
            <person name="Hawes A."/>
            <person name="Holder M."/>
            <person name="Jhangiani S."/>
            <person name="Johnson A."/>
            <person name="Khan Z."/>
            <person name="Li Z."/>
            <person name="Liu W."/>
            <person name="Liu X."/>
            <person name="Perez L."/>
            <person name="Shen H."/>
            <person name="Wang Q."/>
            <person name="Watt J."/>
            <person name="Xi L."/>
            <person name="Xin Y."/>
            <person name="Zhou J."/>
            <person name="Deng J."/>
            <person name="Jiang H."/>
            <person name="Liu Y."/>
            <person name="Qu J."/>
            <person name="Song X.-Z."/>
            <person name="Zhang L."/>
            <person name="Villasana D."/>
            <person name="Johnson A."/>
            <person name="Liu J."/>
            <person name="Liyanage D."/>
            <person name="Lorensuhewa L."/>
            <person name="Robinson T."/>
            <person name="Song A."/>
            <person name="Song B.-B."/>
            <person name="Dinh H."/>
            <person name="Thornton R."/>
            <person name="Coyle M."/>
            <person name="Francisco L."/>
            <person name="Jackson L."/>
            <person name="Javaid M."/>
            <person name="Korchina V."/>
            <person name="Kovar C."/>
            <person name="Mata R."/>
            <person name="Mathew T."/>
            <person name="Ngo R."/>
            <person name="Nguyen L."/>
            <person name="Nguyen N."/>
            <person name="Okwuonu G."/>
            <person name="Ongeri F."/>
            <person name="Pham C."/>
            <person name="Simmons D."/>
            <person name="Wilczek-Boney K."/>
            <person name="Hale W."/>
            <person name="Jakkamsetti A."/>
            <person name="Pham P."/>
            <person name="Ruth R."/>
            <person name="San Lucas F."/>
            <person name="Warren J."/>
            <person name="Zhang J."/>
            <person name="Zhao Z."/>
            <person name="Zhou C."/>
            <person name="Zhu D."/>
            <person name="Lee S."/>
            <person name="Bess C."/>
            <person name="Blankenburg K."/>
            <person name="Forbes L."/>
            <person name="Fu Q."/>
            <person name="Gubbala S."/>
            <person name="Hirani K."/>
            <person name="Jayaseelan J.C."/>
            <person name="Lara F."/>
            <person name="Munidasa M."/>
            <person name="Palculict T."/>
            <person name="Patil S."/>
            <person name="Pu L.-L."/>
            <person name="Saada N."/>
            <person name="Tang L."/>
            <person name="Weissenberger G."/>
            <person name="Zhu Y."/>
            <person name="Hemphill L."/>
            <person name="Shang Y."/>
            <person name="Youmans B."/>
            <person name="Ayvaz T."/>
            <person name="Ross M."/>
            <person name="Santibanez J."/>
            <person name="Aqrawi P."/>
            <person name="Gross S."/>
            <person name="Joshi V."/>
            <person name="Fowler G."/>
            <person name="Nazareth L."/>
            <person name="Reid J."/>
            <person name="Worley K."/>
            <person name="Petrosino J."/>
            <person name="Highlander S."/>
            <person name="Gibbs R."/>
        </authorList>
    </citation>
    <scope>NUCLEOTIDE SEQUENCE [LARGE SCALE GENOMIC DNA]</scope>
    <source>
        <strain evidence="2 3">JV21</strain>
    </source>
</reference>
<dbReference type="GO" id="GO:0005524">
    <property type="term" value="F:ATP binding"/>
    <property type="evidence" value="ECO:0007669"/>
    <property type="project" value="InterPro"/>
</dbReference>
<dbReference type="Pfam" id="PF13304">
    <property type="entry name" value="AAA_21"/>
    <property type="match status" value="1"/>
</dbReference>
<dbReference type="EMBL" id="AEPU01000034">
    <property type="protein sequence ID" value="EFU71135.1"/>
    <property type="molecule type" value="Genomic_DNA"/>
</dbReference>
<protein>
    <recommendedName>
        <fullName evidence="1">ATPase AAA-type core domain-containing protein</fullName>
    </recommendedName>
</protein>
<organism evidence="2 3">
    <name type="scientific">Campylobacter upsaliensis JV21</name>
    <dbReference type="NCBI Taxonomy" id="888826"/>
    <lineage>
        <taxon>Bacteria</taxon>
        <taxon>Pseudomonadati</taxon>
        <taxon>Campylobacterota</taxon>
        <taxon>Epsilonproteobacteria</taxon>
        <taxon>Campylobacterales</taxon>
        <taxon>Campylobacteraceae</taxon>
        <taxon>Campylobacter</taxon>
    </lineage>
</organism>
<dbReference type="InterPro" id="IPR051396">
    <property type="entry name" value="Bact_Antivir_Def_Nuclease"/>
</dbReference>
<name>A0A828QXA3_CAMUP</name>
<sequence length="400" mass="46989">MLKNDEILTIKHFGPIKEAQITLKAFTIFIGESGSGKSIVLKLLSLMRWILKKQYLKDFTKGISQKDYYRFHIETMLRASGLDEGFIQSNTYVEYQNPYKKITFFKKDEKIALSITKKQKTEKLFLEKISFITDDRFSIAMLLNNQMRNSSMPYHLQKTYEDFMDSFENLSDSKKMHIQTFDIELLKARYGISQRFFIKDKEALIQFHNSSSGMKSSSIIEIIIAYFSTFYNEEDDYNRLIMELFLKSKFNHPSDFLKNFPNVSKKSFRLNFFIEEPELSLFPTAQKKLMEFLSEKFNGKRDTHIIFSTHSPYVLSVLNCFLKAHLLFVKNKTLEKKIEKLVSKRYWLNIDNFQAFKIKDGAIQSIIDEETNLILADEIDEVSDEIGAIFDDLLDLEFDG</sequence>
<dbReference type="SUPFAM" id="SSF52540">
    <property type="entry name" value="P-loop containing nucleoside triphosphate hydrolases"/>
    <property type="match status" value="1"/>
</dbReference>